<protein>
    <recommendedName>
        <fullName evidence="8">ATP synthase subunit delta</fullName>
    </recommendedName>
    <alternativeName>
        <fullName evidence="8">ATP synthase F(1) sector subunit delta</fullName>
    </alternativeName>
    <alternativeName>
        <fullName evidence="8">F-type ATPase subunit delta</fullName>
        <shortName evidence="8">F-ATPase subunit delta</shortName>
    </alternativeName>
</protein>
<evidence type="ECO:0000256" key="2">
    <source>
        <dbReference type="ARBA" id="ARBA00022448"/>
    </source>
</evidence>
<comment type="function">
    <text evidence="8">F(1)F(0) ATP synthase produces ATP from ADP in the presence of a proton or sodium gradient. F-type ATPases consist of two structural domains, F(1) containing the extramembraneous catalytic core and F(0) containing the membrane proton channel, linked together by a central stalk and a peripheral stalk. During catalysis, ATP synthesis in the catalytic domain of F(1) is coupled via a rotary mechanism of the central stalk subunits to proton translocation.</text>
</comment>
<dbReference type="RefSeq" id="WP_284203511.1">
    <property type="nucleotide sequence ID" value="NZ_BSPQ01000004.1"/>
</dbReference>
<evidence type="ECO:0000256" key="3">
    <source>
        <dbReference type="ARBA" id="ARBA00022781"/>
    </source>
</evidence>
<evidence type="ECO:0000256" key="7">
    <source>
        <dbReference type="ARBA" id="ARBA00023310"/>
    </source>
</evidence>
<keyword evidence="2 8" id="KW-0813">Transport</keyword>
<proteinExistence type="inferred from homology"/>
<gene>
    <name evidence="8 9" type="primary">atpH</name>
    <name evidence="9" type="ORF">GCM10007916_14490</name>
</gene>
<accession>A0ABQ6DZ03</accession>
<keyword evidence="5 8" id="KW-0472">Membrane</keyword>
<comment type="subcellular location">
    <subcellularLocation>
        <location evidence="8">Cell membrane</location>
        <topology evidence="8">Peripheral membrane protein</topology>
    </subcellularLocation>
    <subcellularLocation>
        <location evidence="1">Membrane</location>
    </subcellularLocation>
</comment>
<keyword evidence="4 8" id="KW-0406">Ion transport</keyword>
<evidence type="ECO:0000256" key="8">
    <source>
        <dbReference type="HAMAP-Rule" id="MF_01416"/>
    </source>
</evidence>
<organism evidence="9 10">
    <name type="scientific">Psychromonas marina</name>
    <dbReference type="NCBI Taxonomy" id="88364"/>
    <lineage>
        <taxon>Bacteria</taxon>
        <taxon>Pseudomonadati</taxon>
        <taxon>Pseudomonadota</taxon>
        <taxon>Gammaproteobacteria</taxon>
        <taxon>Alteromonadales</taxon>
        <taxon>Psychromonadaceae</taxon>
        <taxon>Psychromonas</taxon>
    </lineage>
</organism>
<keyword evidence="3 8" id="KW-0375">Hydrogen ion transport</keyword>
<dbReference type="Gene3D" id="1.10.520.20">
    <property type="entry name" value="N-terminal domain of the delta subunit of the F1F0-ATP synthase"/>
    <property type="match status" value="1"/>
</dbReference>
<comment type="caution">
    <text evidence="9">The sequence shown here is derived from an EMBL/GenBank/DDBJ whole genome shotgun (WGS) entry which is preliminary data.</text>
</comment>
<evidence type="ECO:0000313" key="10">
    <source>
        <dbReference type="Proteomes" id="UP001157353"/>
    </source>
</evidence>
<sequence>MSELTTVARPYARAAFEFAVSNNNIEAWSTMLFFAAEVAQDATMANILTRDKAPQELANLFLSVCDDQLDENGQNLIKLLAENGRLSVLPRVAQLYVELETEYKKEVDANVVSAYALSKTQKTELSKSLEKRLARKVNLNCSIDKSLIAGMVITAGDLVIDSTASGQLTRLSNTLQS</sequence>
<dbReference type="InterPro" id="IPR026015">
    <property type="entry name" value="ATP_synth_OSCP/delta_N_sf"/>
</dbReference>
<keyword evidence="8" id="KW-1003">Cell membrane</keyword>
<evidence type="ECO:0000256" key="1">
    <source>
        <dbReference type="ARBA" id="ARBA00004370"/>
    </source>
</evidence>
<dbReference type="NCBIfam" id="NF004402">
    <property type="entry name" value="PRK05758.2-2"/>
    <property type="match status" value="1"/>
</dbReference>
<evidence type="ECO:0000313" key="9">
    <source>
        <dbReference type="EMBL" id="GLS90382.1"/>
    </source>
</evidence>
<dbReference type="SUPFAM" id="SSF47928">
    <property type="entry name" value="N-terminal domain of the delta subunit of the F1F0-ATP synthase"/>
    <property type="match status" value="1"/>
</dbReference>
<dbReference type="PANTHER" id="PTHR11910">
    <property type="entry name" value="ATP SYNTHASE DELTA CHAIN"/>
    <property type="match status" value="1"/>
</dbReference>
<dbReference type="Pfam" id="PF00213">
    <property type="entry name" value="OSCP"/>
    <property type="match status" value="1"/>
</dbReference>
<keyword evidence="10" id="KW-1185">Reference proteome</keyword>
<comment type="similarity">
    <text evidence="8">Belongs to the ATPase delta chain family.</text>
</comment>
<dbReference type="NCBIfam" id="TIGR01145">
    <property type="entry name" value="ATP_synt_delta"/>
    <property type="match status" value="1"/>
</dbReference>
<evidence type="ECO:0000256" key="4">
    <source>
        <dbReference type="ARBA" id="ARBA00023065"/>
    </source>
</evidence>
<dbReference type="InterPro" id="IPR000711">
    <property type="entry name" value="ATPase_OSCP/dsu"/>
</dbReference>
<keyword evidence="6 8" id="KW-0139">CF(1)</keyword>
<keyword evidence="7 8" id="KW-0066">ATP synthesis</keyword>
<dbReference type="Proteomes" id="UP001157353">
    <property type="component" value="Unassembled WGS sequence"/>
</dbReference>
<evidence type="ECO:0000256" key="6">
    <source>
        <dbReference type="ARBA" id="ARBA00023196"/>
    </source>
</evidence>
<comment type="function">
    <text evidence="8">This protein is part of the stalk that links CF(0) to CF(1). It either transmits conformational changes from CF(0) to CF(1) or is implicated in proton conduction.</text>
</comment>
<dbReference type="NCBIfam" id="NF004404">
    <property type="entry name" value="PRK05758.2-5"/>
    <property type="match status" value="1"/>
</dbReference>
<evidence type="ECO:0000256" key="5">
    <source>
        <dbReference type="ARBA" id="ARBA00023136"/>
    </source>
</evidence>
<name>A0ABQ6DZ03_9GAMM</name>
<dbReference type="PRINTS" id="PR00125">
    <property type="entry name" value="ATPASEDELTA"/>
</dbReference>
<dbReference type="EMBL" id="BSPQ01000004">
    <property type="protein sequence ID" value="GLS90382.1"/>
    <property type="molecule type" value="Genomic_DNA"/>
</dbReference>
<reference evidence="10" key="1">
    <citation type="journal article" date="2019" name="Int. J. Syst. Evol. Microbiol.">
        <title>The Global Catalogue of Microorganisms (GCM) 10K type strain sequencing project: providing services to taxonomists for standard genome sequencing and annotation.</title>
        <authorList>
            <consortium name="The Broad Institute Genomics Platform"/>
            <consortium name="The Broad Institute Genome Sequencing Center for Infectious Disease"/>
            <person name="Wu L."/>
            <person name="Ma J."/>
        </authorList>
    </citation>
    <scope>NUCLEOTIDE SEQUENCE [LARGE SCALE GENOMIC DNA]</scope>
    <source>
        <strain evidence="10">NBRC 103166</strain>
    </source>
</reference>
<dbReference type="HAMAP" id="MF_01416">
    <property type="entry name" value="ATP_synth_delta_bact"/>
    <property type="match status" value="1"/>
</dbReference>